<reference evidence="3" key="1">
    <citation type="submission" date="2022-09" db="EMBL/GenBank/DDBJ databases">
        <title>Whole genome shotgun sequence of Streptomyces albidoflavus NBRC 12854.</title>
        <authorList>
            <person name="Komaki H."/>
            <person name="Tamura T."/>
        </authorList>
    </citation>
    <scope>NUCLEOTIDE SEQUENCE</scope>
    <source>
        <strain evidence="3">NBRC 12854</strain>
    </source>
</reference>
<feature type="compositionally biased region" description="Basic and acidic residues" evidence="1">
    <location>
        <begin position="1"/>
        <end position="10"/>
    </location>
</feature>
<evidence type="ECO:0000313" key="3">
    <source>
        <dbReference type="EMBL" id="GHI43924.1"/>
    </source>
</evidence>
<dbReference type="AlphaFoldDB" id="A0AA37FAQ9"/>
<gene>
    <name evidence="3" type="ORF">ScoT_00980</name>
</gene>
<accession>A0AA37FAQ9</accession>
<evidence type="ECO:0000256" key="1">
    <source>
        <dbReference type="SAM" id="MobiDB-lite"/>
    </source>
</evidence>
<organism evidence="3 4">
    <name type="scientific">Streptomyces albidoflavus</name>
    <dbReference type="NCBI Taxonomy" id="1886"/>
    <lineage>
        <taxon>Bacteria</taxon>
        <taxon>Bacillati</taxon>
        <taxon>Actinomycetota</taxon>
        <taxon>Actinomycetes</taxon>
        <taxon>Kitasatosporales</taxon>
        <taxon>Streptomycetaceae</taxon>
        <taxon>Streptomyces</taxon>
        <taxon>Streptomyces albidoflavus group</taxon>
    </lineage>
</organism>
<keyword evidence="2" id="KW-0812">Transmembrane</keyword>
<dbReference type="Proteomes" id="UP001051844">
    <property type="component" value="Unassembled WGS sequence"/>
</dbReference>
<sequence>MRGVRQERLSAEGIAAGRRGPSADGEPGTGTLAHGRTLPTRKEWAMRVARPLSLFAALSIALAGAAATATAAPAPAPKAVAAGSGYAAPTMLHCKLNVRSATKSSATVLRTLRNRNGNCPGKGGHDSVPCWLNKCGGITAGGSYTCQSGGKSYKSWLPVKHQGKRAWVAIKCGTYVTP</sequence>
<protein>
    <submittedName>
        <fullName evidence="3">Uncharacterized protein</fullName>
    </submittedName>
</protein>
<keyword evidence="2" id="KW-1133">Transmembrane helix</keyword>
<proteinExistence type="predicted"/>
<evidence type="ECO:0000313" key="4">
    <source>
        <dbReference type="Proteomes" id="UP001051844"/>
    </source>
</evidence>
<name>A0AA37FAQ9_9ACTN</name>
<evidence type="ECO:0000256" key="2">
    <source>
        <dbReference type="SAM" id="Phobius"/>
    </source>
</evidence>
<feature type="transmembrane region" description="Helical" evidence="2">
    <location>
        <begin position="52"/>
        <end position="72"/>
    </location>
</feature>
<keyword evidence="2" id="KW-0472">Membrane</keyword>
<feature type="region of interest" description="Disordered" evidence="1">
    <location>
        <begin position="1"/>
        <end position="35"/>
    </location>
</feature>
<dbReference type="EMBL" id="BNDZ01000003">
    <property type="protein sequence ID" value="GHI43924.1"/>
    <property type="molecule type" value="Genomic_DNA"/>
</dbReference>
<comment type="caution">
    <text evidence="3">The sequence shown here is derived from an EMBL/GenBank/DDBJ whole genome shotgun (WGS) entry which is preliminary data.</text>
</comment>